<dbReference type="Proteomes" id="UP000677054">
    <property type="component" value="Unassembled WGS sequence"/>
</dbReference>
<dbReference type="SMART" id="SM00355">
    <property type="entry name" value="ZnF_C2H2"/>
    <property type="match status" value="14"/>
</dbReference>
<keyword evidence="4 8" id="KW-0863">Zinc-finger</keyword>
<feature type="domain" description="C2H2-type" evidence="10">
    <location>
        <begin position="482"/>
        <end position="510"/>
    </location>
</feature>
<sequence length="828" mass="94139">MTSRSRASKREPPRAPRDEYEEVFAEITTKLYGEPVKKIARDVKTEDEGEEGEDMLVDRNSDDRPASPDLSHSKLLNGTEVQVGDVLLPELAGLLRRNRVLHSGENWFENEHTLPWTTSKIAQFHCGQKVFRCIECQAFVGLLMRVAEHWLGTHTDLKAFQCPHCPYDSAWYRCVRMHFNRAHDPNWNLPETDMWKASGVLSSVSSYLQRLKSIVESHVTTGSPSSPDGSGPNAAGKRYWCSYCPYATDRRDLYTRHENIHKEEKPFHCYVCFKQFNRADHVKKHFLRIHRDLDYDTTKIRRDPNALPLSIGVEPEDLSAAEGGGSNSSGSLVVTPKVPVKTSKIPSSKMRIKEDKSHRSTKVVPSKIKQEPVSQSEEEAKAGDEGGTSGKDKEGTKLWCHMCAWTGTDSWSLKRHIYTHTKPFMCPLCLYRASRRERLLVHVGRVHDKRICTRCNLLADSQLEIDIHIQREHKNSKRSTNHLCLECGKVFPSQLDFEMHAVMAHPRATASAKCDTCDFSAEDTSQLELHRREVHGNNPDGEALSCSCSGCGCTFTDEVSLRSHMDAEHKGEAVAPIPLFNCTLCPFSCSTQNLMMEHMRIHSGQALECLAEECTFTTPFSAVLKDHITKTHTGDMKYVIRCLHCGLRISTLDSFLTHNRTCHHPDRGEDEFGCPLCTKVLRLHFGLRDALPTSLELYKQTGTVLESLFGDVPADSGQMEIRVTLTRSSRRSRKQSTPKKVSVANIQVVPDLKPLPIASALGQRSHRSRRRFRCGRCDPGQRRPVSYARRPGLLLHRFWFHAPKCKRCDKRFRYWCESGRHECKRKKP</sequence>
<evidence type="ECO:0000256" key="8">
    <source>
        <dbReference type="PROSITE-ProRule" id="PRU00042"/>
    </source>
</evidence>
<dbReference type="EMBL" id="LR901166">
    <property type="protein sequence ID" value="CAD7247964.1"/>
    <property type="molecule type" value="Genomic_DNA"/>
</dbReference>
<dbReference type="InterPro" id="IPR013087">
    <property type="entry name" value="Znf_C2H2_type"/>
</dbReference>
<dbReference type="OrthoDB" id="654211at2759"/>
<dbReference type="GO" id="GO:0005634">
    <property type="term" value="C:nucleus"/>
    <property type="evidence" value="ECO:0007669"/>
    <property type="project" value="UniProtKB-SubCell"/>
</dbReference>
<feature type="domain" description="C2H2-type" evidence="10">
    <location>
        <begin position="267"/>
        <end position="290"/>
    </location>
</feature>
<dbReference type="InterPro" id="IPR036236">
    <property type="entry name" value="Znf_C2H2_sf"/>
</dbReference>
<evidence type="ECO:0000256" key="6">
    <source>
        <dbReference type="ARBA" id="ARBA00023125"/>
    </source>
</evidence>
<dbReference type="GO" id="GO:0000978">
    <property type="term" value="F:RNA polymerase II cis-regulatory region sequence-specific DNA binding"/>
    <property type="evidence" value="ECO:0007669"/>
    <property type="project" value="TreeGrafter"/>
</dbReference>
<feature type="compositionally biased region" description="Basic and acidic residues" evidence="9">
    <location>
        <begin position="56"/>
        <end position="66"/>
    </location>
</feature>
<evidence type="ECO:0000259" key="10">
    <source>
        <dbReference type="PROSITE" id="PS50157"/>
    </source>
</evidence>
<keyword evidence="2" id="KW-0479">Metal-binding</keyword>
<keyword evidence="3" id="KW-0677">Repeat</keyword>
<organism evidence="11">
    <name type="scientific">Darwinula stevensoni</name>
    <dbReference type="NCBI Taxonomy" id="69355"/>
    <lineage>
        <taxon>Eukaryota</taxon>
        <taxon>Metazoa</taxon>
        <taxon>Ecdysozoa</taxon>
        <taxon>Arthropoda</taxon>
        <taxon>Crustacea</taxon>
        <taxon>Oligostraca</taxon>
        <taxon>Ostracoda</taxon>
        <taxon>Podocopa</taxon>
        <taxon>Podocopida</taxon>
        <taxon>Darwinulocopina</taxon>
        <taxon>Darwinuloidea</taxon>
        <taxon>Darwinulidae</taxon>
        <taxon>Darwinula</taxon>
    </lineage>
</organism>
<evidence type="ECO:0000256" key="3">
    <source>
        <dbReference type="ARBA" id="ARBA00022737"/>
    </source>
</evidence>
<evidence type="ECO:0000256" key="1">
    <source>
        <dbReference type="ARBA" id="ARBA00004123"/>
    </source>
</evidence>
<protein>
    <recommendedName>
        <fullName evidence="10">C2H2-type domain-containing protein</fullName>
    </recommendedName>
</protein>
<evidence type="ECO:0000313" key="11">
    <source>
        <dbReference type="EMBL" id="CAD7247964.1"/>
    </source>
</evidence>
<feature type="compositionally biased region" description="Basic and acidic residues" evidence="9">
    <location>
        <begin position="378"/>
        <end position="391"/>
    </location>
</feature>
<dbReference type="Gene3D" id="3.30.160.60">
    <property type="entry name" value="Classic Zinc Finger"/>
    <property type="match status" value="5"/>
</dbReference>
<keyword evidence="5" id="KW-0862">Zinc</keyword>
<feature type="domain" description="C2H2-type" evidence="10">
    <location>
        <begin position="239"/>
        <end position="266"/>
    </location>
</feature>
<comment type="subcellular location">
    <subcellularLocation>
        <location evidence="1">Nucleus</location>
    </subcellularLocation>
</comment>
<keyword evidence="12" id="KW-1185">Reference proteome</keyword>
<feature type="region of interest" description="Disordered" evidence="9">
    <location>
        <begin position="343"/>
        <end position="391"/>
    </location>
</feature>
<evidence type="ECO:0000256" key="2">
    <source>
        <dbReference type="ARBA" id="ARBA00022723"/>
    </source>
</evidence>
<feature type="compositionally biased region" description="Basic and acidic residues" evidence="9">
    <location>
        <begin position="8"/>
        <end position="18"/>
    </location>
</feature>
<dbReference type="Pfam" id="PF00096">
    <property type="entry name" value="zf-C2H2"/>
    <property type="match status" value="1"/>
</dbReference>
<evidence type="ECO:0000256" key="9">
    <source>
        <dbReference type="SAM" id="MobiDB-lite"/>
    </source>
</evidence>
<gene>
    <name evidence="11" type="ORF">DSTB1V02_LOCUS7787</name>
</gene>
<keyword evidence="7" id="KW-0539">Nucleus</keyword>
<dbReference type="GO" id="GO:0008270">
    <property type="term" value="F:zinc ion binding"/>
    <property type="evidence" value="ECO:0007669"/>
    <property type="project" value="UniProtKB-KW"/>
</dbReference>
<dbReference type="PROSITE" id="PS00028">
    <property type="entry name" value="ZINC_FINGER_C2H2_1"/>
    <property type="match status" value="6"/>
</dbReference>
<feature type="domain" description="C2H2-type" evidence="10">
    <location>
        <begin position="580"/>
        <end position="607"/>
    </location>
</feature>
<dbReference type="PANTHER" id="PTHR24376">
    <property type="entry name" value="ZINC FINGER PROTEIN"/>
    <property type="match status" value="1"/>
</dbReference>
<dbReference type="PROSITE" id="PS50157">
    <property type="entry name" value="ZINC_FINGER_C2H2_2"/>
    <property type="match status" value="5"/>
</dbReference>
<accession>A0A7R8XCF6</accession>
<feature type="domain" description="C2H2-type" evidence="10">
    <location>
        <begin position="544"/>
        <end position="574"/>
    </location>
</feature>
<feature type="region of interest" description="Disordered" evidence="9">
    <location>
        <begin position="1"/>
        <end position="21"/>
    </location>
</feature>
<dbReference type="PANTHER" id="PTHR24376:SF243">
    <property type="entry name" value="C2H2-TYPE DOMAIN-CONTAINING PROTEIN"/>
    <property type="match status" value="1"/>
</dbReference>
<dbReference type="SUPFAM" id="SSF57667">
    <property type="entry name" value="beta-beta-alpha zinc fingers"/>
    <property type="match status" value="1"/>
</dbReference>
<dbReference type="AlphaFoldDB" id="A0A7R8XCF6"/>
<evidence type="ECO:0000256" key="5">
    <source>
        <dbReference type="ARBA" id="ARBA00022833"/>
    </source>
</evidence>
<evidence type="ECO:0000313" key="12">
    <source>
        <dbReference type="Proteomes" id="UP000677054"/>
    </source>
</evidence>
<reference evidence="11" key="1">
    <citation type="submission" date="2020-11" db="EMBL/GenBank/DDBJ databases">
        <authorList>
            <person name="Tran Van P."/>
        </authorList>
    </citation>
    <scope>NUCLEOTIDE SEQUENCE</scope>
</reference>
<proteinExistence type="predicted"/>
<feature type="region of interest" description="Disordered" evidence="9">
    <location>
        <begin position="38"/>
        <end position="75"/>
    </location>
</feature>
<dbReference type="GO" id="GO:0001228">
    <property type="term" value="F:DNA-binding transcription activator activity, RNA polymerase II-specific"/>
    <property type="evidence" value="ECO:0007669"/>
    <property type="project" value="TreeGrafter"/>
</dbReference>
<dbReference type="EMBL" id="CAJPEV010001649">
    <property type="protein sequence ID" value="CAG0893699.1"/>
    <property type="molecule type" value="Genomic_DNA"/>
</dbReference>
<name>A0A7R8XCF6_9CRUS</name>
<evidence type="ECO:0000256" key="4">
    <source>
        <dbReference type="ARBA" id="ARBA00022771"/>
    </source>
</evidence>
<keyword evidence="6" id="KW-0238">DNA-binding</keyword>
<evidence type="ECO:0000256" key="7">
    <source>
        <dbReference type="ARBA" id="ARBA00023242"/>
    </source>
</evidence>